<protein>
    <submittedName>
        <fullName evidence="10">MFS transporter</fullName>
    </submittedName>
</protein>
<feature type="transmembrane region" description="Helical" evidence="8">
    <location>
        <begin position="333"/>
        <end position="353"/>
    </location>
</feature>
<feature type="transmembrane region" description="Helical" evidence="8">
    <location>
        <begin position="12"/>
        <end position="33"/>
    </location>
</feature>
<dbReference type="GO" id="GO:0005886">
    <property type="term" value="C:plasma membrane"/>
    <property type="evidence" value="ECO:0007669"/>
    <property type="project" value="UniProtKB-SubCell"/>
</dbReference>
<evidence type="ECO:0000256" key="6">
    <source>
        <dbReference type="ARBA" id="ARBA00022989"/>
    </source>
</evidence>
<evidence type="ECO:0000256" key="2">
    <source>
        <dbReference type="ARBA" id="ARBA00009617"/>
    </source>
</evidence>
<evidence type="ECO:0000313" key="10">
    <source>
        <dbReference type="EMBL" id="TGL59200.1"/>
    </source>
</evidence>
<name>A0A4R9K2V4_9LEPT</name>
<accession>A0A4R9K2V4</accession>
<evidence type="ECO:0000256" key="8">
    <source>
        <dbReference type="SAM" id="Phobius"/>
    </source>
</evidence>
<feature type="domain" description="Major facilitator superfamily (MFS) profile" evidence="9">
    <location>
        <begin position="237"/>
        <end position="459"/>
    </location>
</feature>
<dbReference type="GO" id="GO:0006814">
    <property type="term" value="P:sodium ion transport"/>
    <property type="evidence" value="ECO:0007669"/>
    <property type="project" value="InterPro"/>
</dbReference>
<dbReference type="AlphaFoldDB" id="A0A4R9K2V4"/>
<gene>
    <name evidence="10" type="ORF">EHQ58_09840</name>
</gene>
<feature type="transmembrane region" description="Helical" evidence="8">
    <location>
        <begin position="190"/>
        <end position="209"/>
    </location>
</feature>
<feature type="transmembrane region" description="Helical" evidence="8">
    <location>
        <begin position="274"/>
        <end position="295"/>
    </location>
</feature>
<feature type="transmembrane region" description="Helical" evidence="8">
    <location>
        <begin position="237"/>
        <end position="262"/>
    </location>
</feature>
<dbReference type="SUPFAM" id="SSF103473">
    <property type="entry name" value="MFS general substrate transporter"/>
    <property type="match status" value="1"/>
</dbReference>
<evidence type="ECO:0000256" key="5">
    <source>
        <dbReference type="ARBA" id="ARBA00022692"/>
    </source>
</evidence>
<dbReference type="PROSITE" id="PS00872">
    <property type="entry name" value="NA_GALACTOSIDE_SYMP"/>
    <property type="match status" value="1"/>
</dbReference>
<dbReference type="NCBIfam" id="TIGR00792">
    <property type="entry name" value="gph"/>
    <property type="match status" value="1"/>
</dbReference>
<feature type="transmembrane region" description="Helical" evidence="8">
    <location>
        <begin position="110"/>
        <end position="134"/>
    </location>
</feature>
<evidence type="ECO:0000256" key="3">
    <source>
        <dbReference type="ARBA" id="ARBA00022448"/>
    </source>
</evidence>
<dbReference type="Gene3D" id="1.20.1250.20">
    <property type="entry name" value="MFS general substrate transporter like domains"/>
    <property type="match status" value="2"/>
</dbReference>
<dbReference type="InterPro" id="IPR018043">
    <property type="entry name" value="Na/Gal_symport_CS"/>
</dbReference>
<keyword evidence="7 8" id="KW-0472">Membrane</keyword>
<dbReference type="InterPro" id="IPR020846">
    <property type="entry name" value="MFS_dom"/>
</dbReference>
<comment type="subcellular location">
    <subcellularLocation>
        <location evidence="1">Cell membrane</location>
        <topology evidence="1">Multi-pass membrane protein</topology>
    </subcellularLocation>
</comment>
<feature type="transmembrane region" description="Helical" evidence="8">
    <location>
        <begin position="146"/>
        <end position="170"/>
    </location>
</feature>
<dbReference type="InterPro" id="IPR001927">
    <property type="entry name" value="Na/Gal_symport"/>
</dbReference>
<dbReference type="CDD" id="cd17332">
    <property type="entry name" value="MFS_MelB_like"/>
    <property type="match status" value="1"/>
</dbReference>
<keyword evidence="5 8" id="KW-0812">Transmembrane</keyword>
<sequence length="459" mass="50558">MNKKPLTLPVKLGYGLAETGITAVQLFTQIYLLKFYTDIVGLMPSLAGIALAISVLWDAVSDPLMGNISDRTNSKWGRRRPYILVGGIFLSLSILMLFSPPSLNTQAGKFAYLLFSYLLVNTAMTVISVPHIALGGELTFERDARTAIFGWRLFFSNVGMLIGMIVPAAILQSLGDENSKANIQSSRLQAGEVVSGVILISSMITFWATKGRDENSKSNLPNFAFFSSLKSVLSNRVFIPLLLAFVIATIGRTFNSAIALYYYEYRLGLKESEVVMNILLPFFLILMLSIGFWVWLSKKFGKKKPAFFGIFGLGLLTVIAYPLFPYGKLHPPLIVAVFGGIFAGSILIMDSILTDVVDYDEWKTGQKREGLYFGVWKMGVKFSQAVGIGLSGFLLDFIGFDPSSTSQSSEVGFRLAMIFGPGVGFFFILGSLIFLTFPLTDAKHMSIQKILLKRKGISQ</sequence>
<organism evidence="10 11">
    <name type="scientific">Leptospira ognonensis</name>
    <dbReference type="NCBI Taxonomy" id="2484945"/>
    <lineage>
        <taxon>Bacteria</taxon>
        <taxon>Pseudomonadati</taxon>
        <taxon>Spirochaetota</taxon>
        <taxon>Spirochaetia</taxon>
        <taxon>Leptospirales</taxon>
        <taxon>Leptospiraceae</taxon>
        <taxon>Leptospira</taxon>
    </lineage>
</organism>
<feature type="transmembrane region" description="Helical" evidence="8">
    <location>
        <begin position="81"/>
        <end position="98"/>
    </location>
</feature>
<dbReference type="GO" id="GO:0008643">
    <property type="term" value="P:carbohydrate transport"/>
    <property type="evidence" value="ECO:0007669"/>
    <property type="project" value="InterPro"/>
</dbReference>
<comment type="caution">
    <text evidence="10">The sequence shown here is derived from an EMBL/GenBank/DDBJ whole genome shotgun (WGS) entry which is preliminary data.</text>
</comment>
<keyword evidence="3" id="KW-0813">Transport</keyword>
<reference evidence="10" key="1">
    <citation type="journal article" date="2019" name="PLoS Negl. Trop. Dis.">
        <title>Revisiting the worldwide diversity of Leptospira species in the environment.</title>
        <authorList>
            <person name="Vincent A.T."/>
            <person name="Schiettekatte O."/>
            <person name="Bourhy P."/>
            <person name="Veyrier F.J."/>
            <person name="Picardeau M."/>
        </authorList>
    </citation>
    <scope>NUCLEOTIDE SEQUENCE [LARGE SCALE GENOMIC DNA]</scope>
    <source>
        <strain evidence="10">201702476</strain>
    </source>
</reference>
<evidence type="ECO:0000256" key="7">
    <source>
        <dbReference type="ARBA" id="ARBA00023136"/>
    </source>
</evidence>
<dbReference type="Proteomes" id="UP000297693">
    <property type="component" value="Unassembled WGS sequence"/>
</dbReference>
<proteinExistence type="inferred from homology"/>
<dbReference type="PROSITE" id="PS50850">
    <property type="entry name" value="MFS"/>
    <property type="match status" value="1"/>
</dbReference>
<dbReference type="PANTHER" id="PTHR11328:SF24">
    <property type="entry name" value="MAJOR FACILITATOR SUPERFAMILY (MFS) PROFILE DOMAIN-CONTAINING PROTEIN"/>
    <property type="match status" value="1"/>
</dbReference>
<evidence type="ECO:0000256" key="4">
    <source>
        <dbReference type="ARBA" id="ARBA00022475"/>
    </source>
</evidence>
<dbReference type="OrthoDB" id="9764596at2"/>
<dbReference type="Pfam" id="PF13347">
    <property type="entry name" value="MFS_2"/>
    <property type="match status" value="1"/>
</dbReference>
<dbReference type="InterPro" id="IPR039672">
    <property type="entry name" value="MFS_2"/>
</dbReference>
<keyword evidence="4" id="KW-1003">Cell membrane</keyword>
<dbReference type="InterPro" id="IPR036259">
    <property type="entry name" value="MFS_trans_sf"/>
</dbReference>
<dbReference type="GO" id="GO:0015293">
    <property type="term" value="F:symporter activity"/>
    <property type="evidence" value="ECO:0007669"/>
    <property type="project" value="InterPro"/>
</dbReference>
<dbReference type="EMBL" id="RQGD01000025">
    <property type="protein sequence ID" value="TGL59200.1"/>
    <property type="molecule type" value="Genomic_DNA"/>
</dbReference>
<evidence type="ECO:0000256" key="1">
    <source>
        <dbReference type="ARBA" id="ARBA00004651"/>
    </source>
</evidence>
<evidence type="ECO:0000313" key="11">
    <source>
        <dbReference type="Proteomes" id="UP000297693"/>
    </source>
</evidence>
<feature type="transmembrane region" description="Helical" evidence="8">
    <location>
        <begin position="39"/>
        <end position="60"/>
    </location>
</feature>
<feature type="transmembrane region" description="Helical" evidence="8">
    <location>
        <begin position="374"/>
        <end position="395"/>
    </location>
</feature>
<comment type="similarity">
    <text evidence="2">Belongs to the sodium:galactoside symporter (TC 2.A.2) family.</text>
</comment>
<evidence type="ECO:0000259" key="9">
    <source>
        <dbReference type="PROSITE" id="PS50850"/>
    </source>
</evidence>
<feature type="transmembrane region" description="Helical" evidence="8">
    <location>
        <begin position="415"/>
        <end position="439"/>
    </location>
</feature>
<keyword evidence="11" id="KW-1185">Reference proteome</keyword>
<dbReference type="RefSeq" id="WP_135623726.1">
    <property type="nucleotide sequence ID" value="NZ_RQGD01000025.1"/>
</dbReference>
<dbReference type="PANTHER" id="PTHR11328">
    <property type="entry name" value="MAJOR FACILITATOR SUPERFAMILY DOMAIN-CONTAINING PROTEIN"/>
    <property type="match status" value="1"/>
</dbReference>
<feature type="transmembrane region" description="Helical" evidence="8">
    <location>
        <begin position="307"/>
        <end position="327"/>
    </location>
</feature>
<keyword evidence="6 8" id="KW-1133">Transmembrane helix</keyword>